<evidence type="ECO:0000313" key="1">
    <source>
        <dbReference type="EMBL" id="GAJ21110.1"/>
    </source>
</evidence>
<dbReference type="EMBL" id="BARW01040883">
    <property type="protein sequence ID" value="GAJ21110.1"/>
    <property type="molecule type" value="Genomic_DNA"/>
</dbReference>
<name>X1W104_9ZZZZ</name>
<organism evidence="1">
    <name type="scientific">marine sediment metagenome</name>
    <dbReference type="NCBI Taxonomy" id="412755"/>
    <lineage>
        <taxon>unclassified sequences</taxon>
        <taxon>metagenomes</taxon>
        <taxon>ecological metagenomes</taxon>
    </lineage>
</organism>
<dbReference type="AlphaFoldDB" id="X1W104"/>
<protein>
    <submittedName>
        <fullName evidence="1">Uncharacterized protein</fullName>
    </submittedName>
</protein>
<gene>
    <name evidence="1" type="ORF">S12H4_61535</name>
</gene>
<sequence>MSPSSSAWPIELVMLISQIMVKKQKEQEDKAKIRINKKKKK</sequence>
<accession>X1W104</accession>
<reference evidence="1" key="1">
    <citation type="journal article" date="2014" name="Front. Microbiol.">
        <title>High frequency of phylogenetically diverse reductive dehalogenase-homologous genes in deep subseafloor sedimentary metagenomes.</title>
        <authorList>
            <person name="Kawai M."/>
            <person name="Futagami T."/>
            <person name="Toyoda A."/>
            <person name="Takaki Y."/>
            <person name="Nishi S."/>
            <person name="Hori S."/>
            <person name="Arai W."/>
            <person name="Tsubouchi T."/>
            <person name="Morono Y."/>
            <person name="Uchiyama I."/>
            <person name="Ito T."/>
            <person name="Fujiyama A."/>
            <person name="Inagaki F."/>
            <person name="Takami H."/>
        </authorList>
    </citation>
    <scope>NUCLEOTIDE SEQUENCE</scope>
    <source>
        <strain evidence="1">Expedition CK06-06</strain>
    </source>
</reference>
<comment type="caution">
    <text evidence="1">The sequence shown here is derived from an EMBL/GenBank/DDBJ whole genome shotgun (WGS) entry which is preliminary data.</text>
</comment>
<proteinExistence type="predicted"/>